<evidence type="ECO:0000256" key="1">
    <source>
        <dbReference type="SAM" id="Phobius"/>
    </source>
</evidence>
<feature type="transmembrane region" description="Helical" evidence="1">
    <location>
        <begin position="33"/>
        <end position="51"/>
    </location>
</feature>
<name>A0A1T5HWE9_9GAMM</name>
<dbReference type="OrthoDB" id="5829355at2"/>
<evidence type="ECO:0000313" key="5">
    <source>
        <dbReference type="Proteomes" id="UP001339429"/>
    </source>
</evidence>
<organism evidence="3 4">
    <name type="scientific">Photobacterium piscicola</name>
    <dbReference type="NCBI Taxonomy" id="1378299"/>
    <lineage>
        <taxon>Bacteria</taxon>
        <taxon>Pseudomonadati</taxon>
        <taxon>Pseudomonadota</taxon>
        <taxon>Gammaproteobacteria</taxon>
        <taxon>Vibrionales</taxon>
        <taxon>Vibrionaceae</taxon>
        <taxon>Photobacterium</taxon>
    </lineage>
</organism>
<dbReference type="EMBL" id="FUZI01000001">
    <property type="protein sequence ID" value="SKC31053.1"/>
    <property type="molecule type" value="Genomic_DNA"/>
</dbReference>
<gene>
    <name evidence="3" type="ORF">CZ809_00531</name>
    <name evidence="2" type="ORF">VXS00_07465</name>
</gene>
<dbReference type="RefSeq" id="WP_080155883.1">
    <property type="nucleotide sequence ID" value="NZ_CP175535.1"/>
</dbReference>
<keyword evidence="1" id="KW-1133">Transmembrane helix</keyword>
<dbReference type="AlphaFoldDB" id="A0A1T5HWE9"/>
<protein>
    <submittedName>
        <fullName evidence="3">Uncharacterized protein</fullName>
    </submittedName>
</protein>
<keyword evidence="5" id="KW-1185">Reference proteome</keyword>
<evidence type="ECO:0000313" key="3">
    <source>
        <dbReference type="EMBL" id="SKC31053.1"/>
    </source>
</evidence>
<evidence type="ECO:0000313" key="2">
    <source>
        <dbReference type="EMBL" id="MEC6898471.1"/>
    </source>
</evidence>
<keyword evidence="1" id="KW-0472">Membrane</keyword>
<dbReference type="EMBL" id="JAYXUD010000004">
    <property type="protein sequence ID" value="MEC6898471.1"/>
    <property type="molecule type" value="Genomic_DNA"/>
</dbReference>
<keyword evidence="1" id="KW-0812">Transmembrane</keyword>
<reference evidence="3 4" key="1">
    <citation type="submission" date="2017-02" db="EMBL/GenBank/DDBJ databases">
        <authorList>
            <person name="Peterson S.W."/>
        </authorList>
    </citation>
    <scope>NUCLEOTIDE SEQUENCE [LARGE SCALE GENOMIC DNA]</scope>
    <source>
        <strain evidence="4">type strain: NCCB 100098</strain>
        <strain evidence="3">Type strain: NCCB 100098</strain>
    </source>
</reference>
<sequence>MLWFLMITLPLVLAGVHQLFLILNLYPRNNSVFIIPAIIISYCIFAVHSVFDRDALPAVIIAIYYIGLTAITVRATIRRSAVFK</sequence>
<dbReference type="Proteomes" id="UP001339429">
    <property type="component" value="Unassembled WGS sequence"/>
</dbReference>
<reference evidence="2 5" key="2">
    <citation type="submission" date="2024-01" db="EMBL/GenBank/DDBJ databases">
        <title>Active colonisers of the gastrointestinal tract of Atlantic salmon farmed in a warm water region.</title>
        <authorList>
            <person name="Bowman J.P."/>
        </authorList>
    </citation>
    <scope>NUCLEOTIDE SEQUENCE [LARGE SCALE GENOMIC DNA]</scope>
    <source>
        <strain evidence="2 5">S4MW1</strain>
    </source>
</reference>
<dbReference type="Proteomes" id="UP000189966">
    <property type="component" value="Unassembled WGS sequence"/>
</dbReference>
<evidence type="ECO:0000313" key="4">
    <source>
        <dbReference type="Proteomes" id="UP000189966"/>
    </source>
</evidence>
<proteinExistence type="predicted"/>
<accession>A0A1T5HWE9</accession>
<feature type="transmembrane region" description="Helical" evidence="1">
    <location>
        <begin position="57"/>
        <end position="77"/>
    </location>
</feature>
<feature type="transmembrane region" description="Helical" evidence="1">
    <location>
        <begin position="6"/>
        <end position="26"/>
    </location>
</feature>